<dbReference type="Proteomes" id="UP000608071">
    <property type="component" value="Unassembled WGS sequence"/>
</dbReference>
<keyword evidence="4 7" id="KW-0378">Hydrolase</keyword>
<evidence type="ECO:0000256" key="5">
    <source>
        <dbReference type="ARBA" id="ARBA00023277"/>
    </source>
</evidence>
<dbReference type="Pfam" id="PF04616">
    <property type="entry name" value="Glyco_hydro_43"/>
    <property type="match status" value="1"/>
</dbReference>
<reference evidence="9 10" key="1">
    <citation type="submission" date="2020-08" db="EMBL/GenBank/DDBJ databases">
        <title>A Genomic Blueprint of the Chicken Gut Microbiome.</title>
        <authorList>
            <person name="Gilroy R."/>
            <person name="Ravi A."/>
            <person name="Getino M."/>
            <person name="Pursley I."/>
            <person name="Horton D.L."/>
            <person name="Alikhan N.-F."/>
            <person name="Baker D."/>
            <person name="Gharbi K."/>
            <person name="Hall N."/>
            <person name="Watson M."/>
            <person name="Adriaenssens E.M."/>
            <person name="Foster-Nyarko E."/>
            <person name="Jarju S."/>
            <person name="Secka A."/>
            <person name="Antonio M."/>
            <person name="Oren A."/>
            <person name="Chaudhuri R."/>
            <person name="La Ragione R.M."/>
            <person name="Hildebrand F."/>
            <person name="Pallen M.J."/>
        </authorList>
    </citation>
    <scope>NUCLEOTIDE SEQUENCE [LARGE SCALE GENOMIC DNA]</scope>
    <source>
        <strain evidence="9 10">Sa2BVA9</strain>
    </source>
</reference>
<dbReference type="CDD" id="cd04084">
    <property type="entry name" value="CBM6_xylanase-like"/>
    <property type="match status" value="1"/>
</dbReference>
<evidence type="ECO:0000256" key="7">
    <source>
        <dbReference type="RuleBase" id="RU361187"/>
    </source>
</evidence>
<name>A0ABR8T171_9BACL</name>
<dbReference type="InterPro" id="IPR023296">
    <property type="entry name" value="Glyco_hydro_beta-prop_sf"/>
</dbReference>
<dbReference type="Pfam" id="PF03422">
    <property type="entry name" value="CBM_6"/>
    <property type="match status" value="1"/>
</dbReference>
<dbReference type="InterPro" id="IPR005084">
    <property type="entry name" value="CBM6"/>
</dbReference>
<feature type="domain" description="CBM6" evidence="8">
    <location>
        <begin position="373"/>
        <end position="503"/>
    </location>
</feature>
<keyword evidence="10" id="KW-1185">Reference proteome</keyword>
<dbReference type="PANTHER" id="PTHR43772:SF2">
    <property type="entry name" value="PUTATIVE (AFU_ORTHOLOGUE AFUA_2G04480)-RELATED"/>
    <property type="match status" value="1"/>
</dbReference>
<dbReference type="Gene3D" id="2.115.10.20">
    <property type="entry name" value="Glycosyl hydrolase domain, family 43"/>
    <property type="match status" value="1"/>
</dbReference>
<keyword evidence="5" id="KW-0119">Carbohydrate metabolism</keyword>
<evidence type="ECO:0000256" key="3">
    <source>
        <dbReference type="ARBA" id="ARBA00022729"/>
    </source>
</evidence>
<evidence type="ECO:0000313" key="9">
    <source>
        <dbReference type="EMBL" id="MBD7969517.1"/>
    </source>
</evidence>
<dbReference type="SUPFAM" id="SSF49785">
    <property type="entry name" value="Galactose-binding domain-like"/>
    <property type="match status" value="1"/>
</dbReference>
<proteinExistence type="inferred from homology"/>
<accession>A0ABR8T171</accession>
<keyword evidence="3" id="KW-0732">Signal</keyword>
<evidence type="ECO:0000256" key="2">
    <source>
        <dbReference type="ARBA" id="ARBA00022651"/>
    </source>
</evidence>
<dbReference type="PANTHER" id="PTHR43772">
    <property type="entry name" value="ENDO-1,4-BETA-XYLANASE"/>
    <property type="match status" value="1"/>
</dbReference>
<dbReference type="CDD" id="cd09003">
    <property type="entry name" value="GH43_XynD-like"/>
    <property type="match status" value="1"/>
</dbReference>
<keyword evidence="2" id="KW-0624">Polysaccharide degradation</keyword>
<comment type="similarity">
    <text evidence="1 7">Belongs to the glycosyl hydrolase 43 family.</text>
</comment>
<dbReference type="InterPro" id="IPR008979">
    <property type="entry name" value="Galactose-bd-like_sf"/>
</dbReference>
<dbReference type="RefSeq" id="WP_191801652.1">
    <property type="nucleotide sequence ID" value="NZ_JACSQL010000007.1"/>
</dbReference>
<dbReference type="SMART" id="SM00606">
    <property type="entry name" value="CBD_IV"/>
    <property type="match status" value="1"/>
</dbReference>
<keyword evidence="6 7" id="KW-0326">Glycosidase</keyword>
<evidence type="ECO:0000256" key="1">
    <source>
        <dbReference type="ARBA" id="ARBA00009865"/>
    </source>
</evidence>
<dbReference type="InterPro" id="IPR052176">
    <property type="entry name" value="Glycosyl_Hydrlase_43_Enz"/>
</dbReference>
<organism evidence="9 10">
    <name type="scientific">Paenibacillus gallinarum</name>
    <dbReference type="NCBI Taxonomy" id="2762232"/>
    <lineage>
        <taxon>Bacteria</taxon>
        <taxon>Bacillati</taxon>
        <taxon>Bacillota</taxon>
        <taxon>Bacilli</taxon>
        <taxon>Bacillales</taxon>
        <taxon>Paenibacillaceae</taxon>
        <taxon>Paenibacillus</taxon>
    </lineage>
</organism>
<sequence length="504" mass="55519">MKEELSLYEDRKNEVNGVTVEGIKFSDDSQAKAVGKLPRNGNPVVSHKFGADPYALVYKERVYLYNTHDVLEHDTEGNVKENTYGTINTLSVISSDDLINWTDHGTIKTAGVEGAAKWATQSWAPAAAHKKRNGKDEFFLYFANNASGIGVLTSDSPTGPWVDPIGKPLISREMPATAGVTWLFDPAVLVDEDGTGYLYYGGGIPEGKPEMPNTARVIQLGEDMISVVGEAKVIEAPFMFESAGIHKYNGVYYYTYCSNFYPGERPEGSPPAGEIAYMTSDHPMGPWTYQNTILKNPGHFFGVGGNNHHAIFSFKDTWYIAYHAQTLSAAMGVPKGYRSTHLNQVEFTENGDMKEITADLKGVDPIKMLNPFHIVDAVTMAWNAGINVRPFTVVDEDGHSDKLVISNIHDGDWIAAANADFSEGASSIEAWVVGTSAGEIEIRMDTPNGELLGALVVPHTEDVERWEVISTEISNVKGIHDIYFVFRGESEKELFQLGAWQFIR</sequence>
<dbReference type="InterPro" id="IPR006710">
    <property type="entry name" value="Glyco_hydro_43"/>
</dbReference>
<evidence type="ECO:0000256" key="6">
    <source>
        <dbReference type="ARBA" id="ARBA00023295"/>
    </source>
</evidence>
<evidence type="ECO:0000259" key="8">
    <source>
        <dbReference type="PROSITE" id="PS51175"/>
    </source>
</evidence>
<evidence type="ECO:0000313" key="10">
    <source>
        <dbReference type="Proteomes" id="UP000608071"/>
    </source>
</evidence>
<gene>
    <name evidence="9" type="ORF">H9647_15735</name>
</gene>
<protein>
    <submittedName>
        <fullName evidence="9">Family 43 glycosylhydrolase</fullName>
    </submittedName>
</protein>
<dbReference type="PROSITE" id="PS51175">
    <property type="entry name" value="CBM6"/>
    <property type="match status" value="1"/>
</dbReference>
<evidence type="ECO:0000256" key="4">
    <source>
        <dbReference type="ARBA" id="ARBA00022801"/>
    </source>
</evidence>
<dbReference type="InterPro" id="IPR006584">
    <property type="entry name" value="Cellulose-bd_IV"/>
</dbReference>
<keyword evidence="2" id="KW-0858">Xylan degradation</keyword>
<dbReference type="SUPFAM" id="SSF75005">
    <property type="entry name" value="Arabinanase/levansucrase/invertase"/>
    <property type="match status" value="1"/>
</dbReference>
<dbReference type="EMBL" id="JACSQL010000007">
    <property type="protein sequence ID" value="MBD7969517.1"/>
    <property type="molecule type" value="Genomic_DNA"/>
</dbReference>
<comment type="caution">
    <text evidence="9">The sequence shown here is derived from an EMBL/GenBank/DDBJ whole genome shotgun (WGS) entry which is preliminary data.</text>
</comment>
<dbReference type="Gene3D" id="2.60.120.260">
    <property type="entry name" value="Galactose-binding domain-like"/>
    <property type="match status" value="1"/>
</dbReference>